<dbReference type="CDD" id="cd09895">
    <property type="entry name" value="NGN_SP_UpxY"/>
    <property type="match status" value="1"/>
</dbReference>
<dbReference type="InterPro" id="IPR008991">
    <property type="entry name" value="Translation_prot_SH3-like_sf"/>
</dbReference>
<dbReference type="InterPro" id="IPR043425">
    <property type="entry name" value="NusG-like"/>
</dbReference>
<dbReference type="Pfam" id="PF02357">
    <property type="entry name" value="NusG"/>
    <property type="match status" value="1"/>
</dbReference>
<evidence type="ECO:0000256" key="2">
    <source>
        <dbReference type="ARBA" id="ARBA00023015"/>
    </source>
</evidence>
<keyword evidence="3" id="KW-0804">Transcription</keyword>
<dbReference type="AlphaFoldDB" id="A0A0J1BDE9"/>
<dbReference type="Gene3D" id="3.30.70.940">
    <property type="entry name" value="NusG, N-terminal domain"/>
    <property type="match status" value="1"/>
</dbReference>
<organism evidence="5 6">
    <name type="scientific">Rhodopirellula islandica</name>
    <dbReference type="NCBI Taxonomy" id="595434"/>
    <lineage>
        <taxon>Bacteria</taxon>
        <taxon>Pseudomonadati</taxon>
        <taxon>Planctomycetota</taxon>
        <taxon>Planctomycetia</taxon>
        <taxon>Pirellulales</taxon>
        <taxon>Pirellulaceae</taxon>
        <taxon>Rhodopirellula</taxon>
    </lineage>
</organism>
<reference evidence="5" key="1">
    <citation type="submission" date="2015-05" db="EMBL/GenBank/DDBJ databases">
        <title>Permanent draft genome of Rhodopirellula islandicus K833.</title>
        <authorList>
            <person name="Kizina J."/>
            <person name="Richter M."/>
            <person name="Glockner F.O."/>
            <person name="Harder J."/>
        </authorList>
    </citation>
    <scope>NUCLEOTIDE SEQUENCE [LARGE SCALE GENOMIC DNA]</scope>
    <source>
        <strain evidence="5">K833</strain>
    </source>
</reference>
<keyword evidence="6" id="KW-1185">Reference proteome</keyword>
<dbReference type="SMART" id="SM00739">
    <property type="entry name" value="KOW"/>
    <property type="match status" value="1"/>
</dbReference>
<dbReference type="SUPFAM" id="SSF50104">
    <property type="entry name" value="Translation proteins SH3-like domain"/>
    <property type="match status" value="1"/>
</dbReference>
<dbReference type="PANTHER" id="PTHR30265:SF2">
    <property type="entry name" value="TRANSCRIPTION TERMINATION_ANTITERMINATION PROTEIN NUSG"/>
    <property type="match status" value="1"/>
</dbReference>
<dbReference type="PANTHER" id="PTHR30265">
    <property type="entry name" value="RHO-INTERACTING TRANSCRIPTION TERMINATION FACTOR NUSG"/>
    <property type="match status" value="1"/>
</dbReference>
<evidence type="ECO:0000259" key="4">
    <source>
        <dbReference type="SMART" id="SM00739"/>
    </source>
</evidence>
<evidence type="ECO:0000256" key="1">
    <source>
        <dbReference type="ARBA" id="ARBA00022814"/>
    </source>
</evidence>
<evidence type="ECO:0000313" key="6">
    <source>
        <dbReference type="Proteomes" id="UP000036367"/>
    </source>
</evidence>
<protein>
    <submittedName>
        <fullName evidence="5">Transcriptional activator RfaH</fullName>
    </submittedName>
</protein>
<dbReference type="EMBL" id="LECT01000026">
    <property type="protein sequence ID" value="KLU04648.1"/>
    <property type="molecule type" value="Genomic_DNA"/>
</dbReference>
<dbReference type="PATRIC" id="fig|595434.4.peg.3121"/>
<dbReference type="InterPro" id="IPR036735">
    <property type="entry name" value="NGN_dom_sf"/>
</dbReference>
<name>A0A0J1BDE9_RHOIS</name>
<gene>
    <name evidence="5" type="ORF">RISK_003270</name>
</gene>
<accession>A0A0J1BDE9</accession>
<dbReference type="GO" id="GO:0005829">
    <property type="term" value="C:cytosol"/>
    <property type="evidence" value="ECO:0007669"/>
    <property type="project" value="TreeGrafter"/>
</dbReference>
<dbReference type="InterPro" id="IPR005824">
    <property type="entry name" value="KOW"/>
</dbReference>
<dbReference type="STRING" id="595434.RISK_003270"/>
<evidence type="ECO:0000313" key="5">
    <source>
        <dbReference type="EMBL" id="KLU04648.1"/>
    </source>
</evidence>
<sequence>MPILPFEPDCYPENLIDQEESLDSPWWLLYTKSRQEKAVIRKLREVGVPHYAPMIKQRFRSPAGRLRESFVPLFATYVFLRGDDQARYEAICTGSVLKASEILEVPDLLDDLRQIQNLIEMGVPLTIESRLEPGQKIRVKNGTFAGYEGTVIRRENESRLLVYVRFMQQGVSVKLEDCQVEKIV</sequence>
<dbReference type="RefSeq" id="WP_047814799.1">
    <property type="nucleotide sequence ID" value="NZ_LECT01000026.1"/>
</dbReference>
<dbReference type="SUPFAM" id="SSF82679">
    <property type="entry name" value="N-utilization substance G protein NusG, N-terminal domain"/>
    <property type="match status" value="1"/>
</dbReference>
<comment type="caution">
    <text evidence="5">The sequence shown here is derived from an EMBL/GenBank/DDBJ whole genome shotgun (WGS) entry which is preliminary data.</text>
</comment>
<dbReference type="InterPro" id="IPR006645">
    <property type="entry name" value="NGN-like_dom"/>
</dbReference>
<keyword evidence="2" id="KW-0805">Transcription regulation</keyword>
<evidence type="ECO:0000256" key="3">
    <source>
        <dbReference type="ARBA" id="ARBA00023163"/>
    </source>
</evidence>
<dbReference type="Proteomes" id="UP000036367">
    <property type="component" value="Unassembled WGS sequence"/>
</dbReference>
<dbReference type="OrthoDB" id="275381at2"/>
<feature type="domain" description="KOW" evidence="4">
    <location>
        <begin position="130"/>
        <end position="157"/>
    </location>
</feature>
<dbReference type="GO" id="GO:0006354">
    <property type="term" value="P:DNA-templated transcription elongation"/>
    <property type="evidence" value="ECO:0007669"/>
    <property type="project" value="InterPro"/>
</dbReference>
<dbReference type="GO" id="GO:0031564">
    <property type="term" value="P:transcription antitermination"/>
    <property type="evidence" value="ECO:0007669"/>
    <property type="project" value="UniProtKB-KW"/>
</dbReference>
<proteinExistence type="predicted"/>
<keyword evidence="1" id="KW-0889">Transcription antitermination</keyword>